<proteinExistence type="predicted"/>
<dbReference type="PROSITE" id="PS51257">
    <property type="entry name" value="PROKAR_LIPOPROTEIN"/>
    <property type="match status" value="1"/>
</dbReference>
<organism evidence="1 2">
    <name type="scientific">Pseudomonas piscis</name>
    <dbReference type="NCBI Taxonomy" id="2614538"/>
    <lineage>
        <taxon>Bacteria</taxon>
        <taxon>Pseudomonadati</taxon>
        <taxon>Pseudomonadota</taxon>
        <taxon>Gammaproteobacteria</taxon>
        <taxon>Pseudomonadales</taxon>
        <taxon>Pseudomonadaceae</taxon>
        <taxon>Pseudomonas</taxon>
    </lineage>
</organism>
<protein>
    <recommendedName>
        <fullName evidence="3">Lipoprotein</fullName>
    </recommendedName>
</protein>
<name>A0A7X1PKN0_9PSED</name>
<sequence length="117" mass="12489">MKRWVWVLALAIGGCSTVSDINQTPPTLSVISGKKPEDYAKCLSARLADSRGALQLEANKSGGYRVIVPQSLSSAPAAIFYIDERSSGSSIKLHEQMSNNPLRPGDVLKAGERCISG</sequence>
<dbReference type="RefSeq" id="WP_152897499.1">
    <property type="nucleotide sequence ID" value="NZ_WHUV01000002.1"/>
</dbReference>
<gene>
    <name evidence="1" type="ORF">GDH07_10630</name>
</gene>
<accession>A0A7X1PKN0</accession>
<dbReference type="Proteomes" id="UP000486534">
    <property type="component" value="Unassembled WGS sequence"/>
</dbReference>
<evidence type="ECO:0000313" key="2">
    <source>
        <dbReference type="Proteomes" id="UP000486534"/>
    </source>
</evidence>
<reference evidence="1 2" key="1">
    <citation type="submission" date="2019-10" db="EMBL/GenBank/DDBJ databases">
        <title>Pseudomonas dajingensis sp. nov., isolated from the profound head ulcers of farmed Murray cod (Maccullochella peelii peelii).</title>
        <authorList>
            <person name="Liu Y."/>
        </authorList>
    </citation>
    <scope>NUCLEOTIDE SEQUENCE [LARGE SCALE GENOMIC DNA]</scope>
    <source>
        <strain evidence="1 2">MC042</strain>
    </source>
</reference>
<evidence type="ECO:0008006" key="3">
    <source>
        <dbReference type="Google" id="ProtNLM"/>
    </source>
</evidence>
<evidence type="ECO:0000313" key="1">
    <source>
        <dbReference type="EMBL" id="MQA53765.1"/>
    </source>
</evidence>
<dbReference type="AlphaFoldDB" id="A0A7X1PKN0"/>
<dbReference type="EMBL" id="WHUV01000002">
    <property type="protein sequence ID" value="MQA53765.1"/>
    <property type="molecule type" value="Genomic_DNA"/>
</dbReference>
<comment type="caution">
    <text evidence="1">The sequence shown here is derived from an EMBL/GenBank/DDBJ whole genome shotgun (WGS) entry which is preliminary data.</text>
</comment>